<gene>
    <name evidence="2" type="ORF">IEO70_17755</name>
</gene>
<keyword evidence="1" id="KW-0472">Membrane</keyword>
<proteinExistence type="predicted"/>
<reference evidence="2" key="1">
    <citation type="submission" date="2020-09" db="EMBL/GenBank/DDBJ databases">
        <title>Bacillus faecalis sp. nov., a moderately halophilic bacterium isolated from cow faeces.</title>
        <authorList>
            <person name="Jiang L."/>
            <person name="Lee J."/>
        </authorList>
    </citation>
    <scope>NUCLEOTIDE SEQUENCE</scope>
    <source>
        <strain evidence="2">AGMB 02131</strain>
    </source>
</reference>
<evidence type="ECO:0000313" key="2">
    <source>
        <dbReference type="EMBL" id="MBD3110181.1"/>
    </source>
</evidence>
<keyword evidence="1" id="KW-1133">Transmembrane helix</keyword>
<feature type="transmembrane region" description="Helical" evidence="1">
    <location>
        <begin position="9"/>
        <end position="30"/>
    </location>
</feature>
<dbReference type="InterPro" id="IPR021529">
    <property type="entry name" value="DUF2798"/>
</dbReference>
<evidence type="ECO:0000256" key="1">
    <source>
        <dbReference type="SAM" id="Phobius"/>
    </source>
</evidence>
<dbReference type="AlphaFoldDB" id="A0A927HD39"/>
<dbReference type="RefSeq" id="WP_190999715.1">
    <property type="nucleotide sequence ID" value="NZ_JACXSI010000057.1"/>
</dbReference>
<evidence type="ECO:0000313" key="3">
    <source>
        <dbReference type="Proteomes" id="UP000602076"/>
    </source>
</evidence>
<dbReference type="Proteomes" id="UP000602076">
    <property type="component" value="Unassembled WGS sequence"/>
</dbReference>
<keyword evidence="1" id="KW-0812">Transmembrane</keyword>
<sequence length="167" mass="18307">MPSNKREGIIFGLMMCFGMVFVMTFYNMAINGTLDKLTITGAIMSFVIGFAIAFVLDLFIVGPAAKKVAMKLVKNKENKALMIISISTCMVLGMASCMSLYGLITAYAHGALAGQSLISSYIMIFFKNFIMALPLQLLVMGPIVRFLFVKFVKQEQQPMTNSSALAK</sequence>
<dbReference type="Pfam" id="PF11391">
    <property type="entry name" value="DUF2798"/>
    <property type="match status" value="2"/>
</dbReference>
<feature type="transmembrane region" description="Helical" evidence="1">
    <location>
        <begin position="81"/>
        <end position="104"/>
    </location>
</feature>
<protein>
    <submittedName>
        <fullName evidence="2">DUF2798 domain-containing protein</fullName>
    </submittedName>
</protein>
<keyword evidence="3" id="KW-1185">Reference proteome</keyword>
<feature type="transmembrane region" description="Helical" evidence="1">
    <location>
        <begin position="42"/>
        <end position="61"/>
    </location>
</feature>
<name>A0A927HD39_9BACI</name>
<organism evidence="2 3">
    <name type="scientific">Peribacillus faecalis</name>
    <dbReference type="NCBI Taxonomy" id="2772559"/>
    <lineage>
        <taxon>Bacteria</taxon>
        <taxon>Bacillati</taxon>
        <taxon>Bacillota</taxon>
        <taxon>Bacilli</taxon>
        <taxon>Bacillales</taxon>
        <taxon>Bacillaceae</taxon>
        <taxon>Peribacillus</taxon>
    </lineage>
</organism>
<dbReference type="EMBL" id="JACXSI010000057">
    <property type="protein sequence ID" value="MBD3110181.1"/>
    <property type="molecule type" value="Genomic_DNA"/>
</dbReference>
<accession>A0A927HD39</accession>
<feature type="transmembrane region" description="Helical" evidence="1">
    <location>
        <begin position="124"/>
        <end position="148"/>
    </location>
</feature>
<comment type="caution">
    <text evidence="2">The sequence shown here is derived from an EMBL/GenBank/DDBJ whole genome shotgun (WGS) entry which is preliminary data.</text>
</comment>